<comment type="caution">
    <text evidence="1">The sequence shown here is derived from an EMBL/GenBank/DDBJ whole genome shotgun (WGS) entry which is preliminary data.</text>
</comment>
<sequence>MTTQQHCYICQGHQSLLQPLKNLVLKQGPETFTDH</sequence>
<protein>
    <submittedName>
        <fullName evidence="1">Uncharacterized protein</fullName>
    </submittedName>
</protein>
<proteinExistence type="predicted"/>
<accession>F9F7K2</accession>
<evidence type="ECO:0000313" key="1">
    <source>
        <dbReference type="EMBL" id="EGU87105.1"/>
    </source>
</evidence>
<name>F9F7K2_FUSOF</name>
<organism evidence="1">
    <name type="scientific">Fusarium oxysporum (strain Fo5176)</name>
    <name type="common">Fusarium vascular wilt</name>
    <dbReference type="NCBI Taxonomy" id="660025"/>
    <lineage>
        <taxon>Eukaryota</taxon>
        <taxon>Fungi</taxon>
        <taxon>Dikarya</taxon>
        <taxon>Ascomycota</taxon>
        <taxon>Pezizomycotina</taxon>
        <taxon>Sordariomycetes</taxon>
        <taxon>Hypocreomycetidae</taxon>
        <taxon>Hypocreales</taxon>
        <taxon>Nectriaceae</taxon>
        <taxon>Fusarium</taxon>
        <taxon>Fusarium oxysporum species complex</taxon>
    </lineage>
</organism>
<dbReference type="EMBL" id="AFQF01000740">
    <property type="protein sequence ID" value="EGU87105.1"/>
    <property type="molecule type" value="Genomic_DNA"/>
</dbReference>
<gene>
    <name evidence="1" type="ORF">FOXB_02377</name>
</gene>
<reference evidence="1" key="1">
    <citation type="journal article" date="2012" name="Mol. Plant Microbe Interact.">
        <title>A highly conserved effector in Fusarium oxysporum is required for full virulence on Arabidopsis.</title>
        <authorList>
            <person name="Thatcher L.F."/>
            <person name="Gardiner D.M."/>
            <person name="Kazan K."/>
            <person name="Manners J."/>
        </authorList>
    </citation>
    <scope>NUCLEOTIDE SEQUENCE [LARGE SCALE GENOMIC DNA]</scope>
    <source>
        <strain evidence="1">Fo5176</strain>
    </source>
</reference>
<dbReference type="AlphaFoldDB" id="F9F7K2"/>